<reference evidence="2" key="1">
    <citation type="submission" date="2018-05" db="EMBL/GenBank/DDBJ databases">
        <title>Draft genome of Mucuna pruriens seed.</title>
        <authorList>
            <person name="Nnadi N.E."/>
            <person name="Vos R."/>
            <person name="Hasami M.H."/>
            <person name="Devisetty U.K."/>
            <person name="Aguiy J.C."/>
        </authorList>
    </citation>
    <scope>NUCLEOTIDE SEQUENCE [LARGE SCALE GENOMIC DNA]</scope>
    <source>
        <strain evidence="2">JCA_2017</strain>
    </source>
</reference>
<feature type="non-terminal residue" evidence="2">
    <location>
        <position position="1"/>
    </location>
</feature>
<keyword evidence="3" id="KW-1185">Reference proteome</keyword>
<feature type="compositionally biased region" description="Pro residues" evidence="1">
    <location>
        <begin position="7"/>
        <end position="16"/>
    </location>
</feature>
<sequence length="113" mass="12597">MASGDNLPPPAPPLNPTPNFGTGLPEEYDSLINLVNSRYEPFDLDELEALLFAQFYVISHAVDQHDSGEKIRLIRGCQILAPSIQLTNCQVDDYEPDLTFESLSSKMEIENKS</sequence>
<dbReference type="AlphaFoldDB" id="A0A371FHI1"/>
<comment type="caution">
    <text evidence="2">The sequence shown here is derived from an EMBL/GenBank/DDBJ whole genome shotgun (WGS) entry which is preliminary data.</text>
</comment>
<dbReference type="EMBL" id="QJKJ01009091">
    <property type="protein sequence ID" value="RDX77746.1"/>
    <property type="molecule type" value="Genomic_DNA"/>
</dbReference>
<dbReference type="Proteomes" id="UP000257109">
    <property type="component" value="Unassembled WGS sequence"/>
</dbReference>
<accession>A0A371FHI1</accession>
<evidence type="ECO:0000256" key="1">
    <source>
        <dbReference type="SAM" id="MobiDB-lite"/>
    </source>
</evidence>
<evidence type="ECO:0000313" key="2">
    <source>
        <dbReference type="EMBL" id="RDX77746.1"/>
    </source>
</evidence>
<evidence type="ECO:0000313" key="3">
    <source>
        <dbReference type="Proteomes" id="UP000257109"/>
    </source>
</evidence>
<protein>
    <submittedName>
        <fullName evidence="2">Uncharacterized protein</fullName>
    </submittedName>
</protein>
<proteinExistence type="predicted"/>
<name>A0A371FHI1_MUCPR</name>
<feature type="region of interest" description="Disordered" evidence="1">
    <location>
        <begin position="1"/>
        <end position="22"/>
    </location>
</feature>
<organism evidence="2 3">
    <name type="scientific">Mucuna pruriens</name>
    <name type="common">Velvet bean</name>
    <name type="synonym">Dolichos pruriens</name>
    <dbReference type="NCBI Taxonomy" id="157652"/>
    <lineage>
        <taxon>Eukaryota</taxon>
        <taxon>Viridiplantae</taxon>
        <taxon>Streptophyta</taxon>
        <taxon>Embryophyta</taxon>
        <taxon>Tracheophyta</taxon>
        <taxon>Spermatophyta</taxon>
        <taxon>Magnoliopsida</taxon>
        <taxon>eudicotyledons</taxon>
        <taxon>Gunneridae</taxon>
        <taxon>Pentapetalae</taxon>
        <taxon>rosids</taxon>
        <taxon>fabids</taxon>
        <taxon>Fabales</taxon>
        <taxon>Fabaceae</taxon>
        <taxon>Papilionoideae</taxon>
        <taxon>50 kb inversion clade</taxon>
        <taxon>NPAAA clade</taxon>
        <taxon>indigoferoid/millettioid clade</taxon>
        <taxon>Phaseoleae</taxon>
        <taxon>Mucuna</taxon>
    </lineage>
</organism>
<gene>
    <name evidence="2" type="ORF">CR513_42084</name>
</gene>